<evidence type="ECO:0000259" key="2">
    <source>
        <dbReference type="Pfam" id="PF01636"/>
    </source>
</evidence>
<dbReference type="EMBL" id="CP133270">
    <property type="protein sequence ID" value="WVX67245.1"/>
    <property type="molecule type" value="Genomic_DNA"/>
</dbReference>
<dbReference type="InterPro" id="IPR002575">
    <property type="entry name" value="Aminoglycoside_PTrfase"/>
</dbReference>
<dbReference type="RefSeq" id="WP_331256021.1">
    <property type="nucleotide sequence ID" value="NZ_CP133270.1"/>
</dbReference>
<evidence type="ECO:0000313" key="3">
    <source>
        <dbReference type="EMBL" id="WVX67245.1"/>
    </source>
</evidence>
<dbReference type="SUPFAM" id="SSF56112">
    <property type="entry name" value="Protein kinase-like (PK-like)"/>
    <property type="match status" value="1"/>
</dbReference>
<keyword evidence="4" id="KW-1185">Reference proteome</keyword>
<gene>
    <name evidence="3" type="ORF">Bealeia1_01443</name>
</gene>
<evidence type="ECO:0000256" key="1">
    <source>
        <dbReference type="ARBA" id="ARBA00038240"/>
    </source>
</evidence>
<dbReference type="PANTHER" id="PTHR21064:SF6">
    <property type="entry name" value="AMINOGLYCOSIDE PHOSPHOTRANSFERASE DOMAIN-CONTAINING PROTEIN"/>
    <property type="match status" value="1"/>
</dbReference>
<dbReference type="Gene3D" id="3.30.200.20">
    <property type="entry name" value="Phosphorylase Kinase, domain 1"/>
    <property type="match status" value="1"/>
</dbReference>
<dbReference type="Gene3D" id="3.90.1200.10">
    <property type="match status" value="1"/>
</dbReference>
<organism evidence="3 4">
    <name type="scientific">Candidatus Bealeia paramacronuclearis</name>
    <dbReference type="NCBI Taxonomy" id="1921001"/>
    <lineage>
        <taxon>Bacteria</taxon>
        <taxon>Pseudomonadati</taxon>
        <taxon>Pseudomonadota</taxon>
        <taxon>Alphaproteobacteria</taxon>
        <taxon>Holosporales</taxon>
        <taxon>Holosporaceae</taxon>
        <taxon>Candidatus Bealeia</taxon>
    </lineage>
</organism>
<comment type="similarity">
    <text evidence="1">Belongs to the pseudomonas-type ThrB family.</text>
</comment>
<dbReference type="Pfam" id="PF01636">
    <property type="entry name" value="APH"/>
    <property type="match status" value="1"/>
</dbReference>
<reference evidence="3 4" key="1">
    <citation type="journal article" date="2024" name="Environ. Microbiol.">
        <title>Novel evolutionary insights on the interactions of the Holosporales (Alphaproteobacteria) with eukaryotic hosts from comparative genomics.</title>
        <authorList>
            <person name="Giovannini M."/>
            <person name="Petroni G."/>
            <person name="Castelli M."/>
        </authorList>
    </citation>
    <scope>NUCLEOTIDE SEQUENCE [LARGE SCALE GENOMIC DNA]</scope>
    <source>
        <strain evidence="3 4">US_Bl 15I1</strain>
    </source>
</reference>
<feature type="domain" description="Aminoglycoside phosphotransferase" evidence="2">
    <location>
        <begin position="32"/>
        <end position="232"/>
    </location>
</feature>
<dbReference type="PANTHER" id="PTHR21064">
    <property type="entry name" value="AMINOGLYCOSIDE PHOSPHOTRANSFERASE DOMAIN-CONTAINING PROTEIN-RELATED"/>
    <property type="match status" value="1"/>
</dbReference>
<keyword evidence="3" id="KW-0808">Transferase</keyword>
<accession>A0ABZ2C7I7</accession>
<proteinExistence type="inferred from homology"/>
<name>A0ABZ2C7I7_9PROT</name>
<dbReference type="Proteomes" id="UP001330434">
    <property type="component" value="Chromosome"/>
</dbReference>
<evidence type="ECO:0000313" key="4">
    <source>
        <dbReference type="Proteomes" id="UP001330434"/>
    </source>
</evidence>
<protein>
    <submittedName>
        <fullName evidence="3">Homoserine kinase</fullName>
    </submittedName>
</protein>
<dbReference type="GO" id="GO:0016301">
    <property type="term" value="F:kinase activity"/>
    <property type="evidence" value="ECO:0007669"/>
    <property type="project" value="UniProtKB-KW"/>
</dbReference>
<keyword evidence="3" id="KW-0418">Kinase</keyword>
<dbReference type="InterPro" id="IPR011009">
    <property type="entry name" value="Kinase-like_dom_sf"/>
</dbReference>
<dbReference type="InterPro" id="IPR050249">
    <property type="entry name" value="Pseudomonas-type_ThrB"/>
</dbReference>
<sequence length="339" mass="39089">MWNAPLQRLDQRQIPSFLQKTYGADLESVKLISNGINLVFRFEKEGRGYYLKLTHEALRPQTALQEAILFHQFLFENTLPVPEIVFSQNGKTIEVLSQNEDVFLAHVMKEVLGESIAPLDKIGNLTPEVLKNWGRTLAQFHKIAQGYAKAPMFKRGNDIFEEFDGYVSQENSALQHEYNDVKNKILALPRTPFNFGVIHGDHRPGNVLIQGGRIFLIDFDEPLNACLMKDIARPFFDLYVENDLRLFEKSKPFFEGYIEVLPQMLLNFEDFLLFLRLKALDIYLWTINNWHSDIAPGGGNVREWMSRIRNSIESEASNSKCYRFLAPTGQIVQYDPVIV</sequence>